<evidence type="ECO:0000313" key="1">
    <source>
        <dbReference type="EMBL" id="XBC24070.1"/>
    </source>
</evidence>
<reference evidence="1" key="1">
    <citation type="submission" date="2024-05" db="EMBL/GenBank/DDBJ databases">
        <authorList>
            <person name="Mosharraf F.B."/>
            <person name="Rowell A."/>
            <person name="Christopher M."/>
            <person name="Bernard J."/>
            <person name="Rojas K."/>
            <person name="Bono L.M."/>
        </authorList>
    </citation>
    <scope>NUCLEOTIDE SEQUENCE</scope>
</reference>
<protein>
    <submittedName>
        <fullName evidence="1">Uncharacterized protein</fullName>
    </submittedName>
</protein>
<sequence length="35" mass="3930">MYSGAHCCAVGCYSLHTITPTVPEHKRAFWISCRC</sequence>
<organism evidence="1">
    <name type="scientific">Pseudomonas phage BL5</name>
    <dbReference type="NCBI Taxonomy" id="3109218"/>
    <lineage>
        <taxon>Viruses</taxon>
    </lineage>
</organism>
<proteinExistence type="predicted"/>
<name>A0AAU7B926_9VIRU</name>
<dbReference type="EMBL" id="PP791527">
    <property type="protein sequence ID" value="XBC24070.1"/>
    <property type="molecule type" value="Genomic_DNA"/>
</dbReference>
<accession>A0AAU7B926</accession>